<proteinExistence type="predicted"/>
<reference evidence="1" key="1">
    <citation type="submission" date="2020-08" db="EMBL/GenBank/DDBJ databases">
        <title>Genome public.</title>
        <authorList>
            <person name="Liu C."/>
            <person name="Sun Q."/>
        </authorList>
    </citation>
    <scope>NUCLEOTIDE SEQUENCE</scope>
    <source>
        <strain evidence="1">NSJ-15</strain>
    </source>
</reference>
<keyword evidence="2" id="KW-1185">Reference proteome</keyword>
<name>A0A8J6TYC6_9FIRM</name>
<organism evidence="1 2">
    <name type="scientific">Massiliimalia timonensis</name>
    <dbReference type="NCBI Taxonomy" id="1987501"/>
    <lineage>
        <taxon>Bacteria</taxon>
        <taxon>Bacillati</taxon>
        <taxon>Bacillota</taxon>
        <taxon>Clostridia</taxon>
        <taxon>Eubacteriales</taxon>
        <taxon>Oscillospiraceae</taxon>
        <taxon>Massiliimalia</taxon>
    </lineage>
</organism>
<comment type="caution">
    <text evidence="1">The sequence shown here is derived from an EMBL/GenBank/DDBJ whole genome shotgun (WGS) entry which is preliminary data.</text>
</comment>
<dbReference type="EMBL" id="JACRTL010000001">
    <property type="protein sequence ID" value="MBC8609642.1"/>
    <property type="molecule type" value="Genomic_DNA"/>
</dbReference>
<protein>
    <recommendedName>
        <fullName evidence="3">Bacterial repeat domain-containing protein</fullName>
    </recommendedName>
</protein>
<dbReference type="Proteomes" id="UP000632659">
    <property type="component" value="Unassembled WGS sequence"/>
</dbReference>
<evidence type="ECO:0000313" key="1">
    <source>
        <dbReference type="EMBL" id="MBC8609642.1"/>
    </source>
</evidence>
<accession>A0A8J6TYC6</accession>
<evidence type="ECO:0000313" key="2">
    <source>
        <dbReference type="Proteomes" id="UP000632659"/>
    </source>
</evidence>
<dbReference type="RefSeq" id="WP_187536129.1">
    <property type="nucleotide sequence ID" value="NZ_JACRTL010000001.1"/>
</dbReference>
<evidence type="ECO:0008006" key="3">
    <source>
        <dbReference type="Google" id="ProtNLM"/>
    </source>
</evidence>
<gene>
    <name evidence="1" type="ORF">H8702_00720</name>
</gene>
<sequence>MVDNLCIDCSQSTKPESAWFNIYANGHNLTIGENMKTLPFKDNIYTPYPNVFAGGANFFPPVQTEAGNTIVIKSGQYTEVCSNGLTNSLGVDSKIHLSGGVVIDYINYSCEGKDAEYYIINGSEEKPTFIQGIDDYYGYIGKIEVQDGGYLKVSGDDAIMEDTIHELAVLKGGTLQLDGSLTKAITGDFLGGGTIIMNSGEQIKVPGMVTGETMLELIPEQASDKGYIEGIKLGSYISADPSSTGTLQLKNNIDGAIVKSDRQNRVEWELVPAFTITYTDGIEGEEVFPDQIYSGLIFGETTPQFEGTPIRDGYQFIGWTPEIQKTVENSITYTAQWKHVHTYEETWRSDQSGHWKECTVCHSVSNKDPHSFE</sequence>
<dbReference type="AlphaFoldDB" id="A0A8J6TYC6"/>